<keyword evidence="1" id="KW-1133">Transmembrane helix</keyword>
<dbReference type="AlphaFoldDB" id="A0A921SU47"/>
<accession>A0A921SU47</accession>
<feature type="transmembrane region" description="Helical" evidence="1">
    <location>
        <begin position="73"/>
        <end position="92"/>
    </location>
</feature>
<sequence>MNRLLRHIAKYFLPVLFISYIGCISLFTHAHVVNGVTIVHSHPYKPEGHHSHTTTEFQLIHILSHLTTSTPSVGVVFAAVSIAFVRLLYPCVREALPSVKWKAHGLRAPPVSIL</sequence>
<gene>
    <name evidence="2" type="ORF">K8U91_00475</name>
</gene>
<evidence type="ECO:0000256" key="1">
    <source>
        <dbReference type="SAM" id="Phobius"/>
    </source>
</evidence>
<name>A0A921SU47_9BACT</name>
<keyword evidence="1" id="KW-0472">Membrane</keyword>
<evidence type="ECO:0000313" key="2">
    <source>
        <dbReference type="EMBL" id="HJG87937.1"/>
    </source>
</evidence>
<evidence type="ECO:0000313" key="3">
    <source>
        <dbReference type="Proteomes" id="UP000757103"/>
    </source>
</evidence>
<feature type="transmembrane region" description="Helical" evidence="1">
    <location>
        <begin position="12"/>
        <end position="32"/>
    </location>
</feature>
<dbReference type="RefSeq" id="WP_273305058.1">
    <property type="nucleotide sequence ID" value="NZ_DYUD01000003.1"/>
</dbReference>
<proteinExistence type="predicted"/>
<keyword evidence="1" id="KW-0812">Transmembrane</keyword>
<reference evidence="2" key="1">
    <citation type="journal article" date="2021" name="PeerJ">
        <title>Extensive microbial diversity within the chicken gut microbiome revealed by metagenomics and culture.</title>
        <authorList>
            <person name="Gilroy R."/>
            <person name="Ravi A."/>
            <person name="Getino M."/>
            <person name="Pursley I."/>
            <person name="Horton D.L."/>
            <person name="Alikhan N.F."/>
            <person name="Baker D."/>
            <person name="Gharbi K."/>
            <person name="Hall N."/>
            <person name="Watson M."/>
            <person name="Adriaenssens E.M."/>
            <person name="Foster-Nyarko E."/>
            <person name="Jarju S."/>
            <person name="Secka A."/>
            <person name="Antonio M."/>
            <person name="Oren A."/>
            <person name="Chaudhuri R.R."/>
            <person name="La Ragione R."/>
            <person name="Hildebrand F."/>
            <person name="Pallen M.J."/>
        </authorList>
    </citation>
    <scope>NUCLEOTIDE SEQUENCE</scope>
    <source>
        <strain evidence="2">CHK121-7720</strain>
    </source>
</reference>
<comment type="caution">
    <text evidence="2">The sequence shown here is derived from an EMBL/GenBank/DDBJ whole genome shotgun (WGS) entry which is preliminary data.</text>
</comment>
<dbReference type="Proteomes" id="UP000757103">
    <property type="component" value="Unassembled WGS sequence"/>
</dbReference>
<protein>
    <submittedName>
        <fullName evidence="2">Uncharacterized protein</fullName>
    </submittedName>
</protein>
<reference evidence="2" key="2">
    <citation type="submission" date="2021-09" db="EMBL/GenBank/DDBJ databases">
        <authorList>
            <person name="Gilroy R."/>
        </authorList>
    </citation>
    <scope>NUCLEOTIDE SEQUENCE</scope>
    <source>
        <strain evidence="2">CHK121-7720</strain>
    </source>
</reference>
<dbReference type="EMBL" id="DYUD01000003">
    <property type="protein sequence ID" value="HJG87937.1"/>
    <property type="molecule type" value="Genomic_DNA"/>
</dbReference>
<organism evidence="2 3">
    <name type="scientific">Barnesiella viscericola</name>
    <dbReference type="NCBI Taxonomy" id="397865"/>
    <lineage>
        <taxon>Bacteria</taxon>
        <taxon>Pseudomonadati</taxon>
        <taxon>Bacteroidota</taxon>
        <taxon>Bacteroidia</taxon>
        <taxon>Bacteroidales</taxon>
        <taxon>Barnesiellaceae</taxon>
        <taxon>Barnesiella</taxon>
    </lineage>
</organism>